<sequence>MFSSSVGRVIRSPCSSHASTTLHSLAPAAPLSTAAKPCVYRSHQRRLSSSKTSRSPDGLNGGDGSPASSGPGSSTLRATRKKSKPASVPSQSQAYPNLPSVPSTEHLKPLAVAVSSFYSLHRPLSVHSSIPSAVTEESFNSIFERRTRTSKTAEVISTLGNTVGALESAAQAQEDQAWPALEESDFDADPVRHLDGAPTSTESVEQWIGQQYPFNPPPPPQAINHKSQRSLRAIARSSKRALSETIRHQKSTNRSYKATVYVNVTRDAQGQWDVNFERTSPFEEVRAPITRPAIEDPSEKRNIRQPFLERMFARHEKWEVYMRERTLEKGRHMYVISVKRQRKLKMKKHKYKKLMKKTRNLRRRLGRL</sequence>
<evidence type="ECO:0000259" key="6">
    <source>
        <dbReference type="SMART" id="SM01155"/>
    </source>
</evidence>
<feature type="compositionally biased region" description="Polar residues" evidence="5">
    <location>
        <begin position="88"/>
        <end position="103"/>
    </location>
</feature>
<evidence type="ECO:0000256" key="3">
    <source>
        <dbReference type="ARBA" id="ARBA00035647"/>
    </source>
</evidence>
<keyword evidence="2" id="KW-0496">Mitochondrion</keyword>
<dbReference type="PANTHER" id="PTHR32035:SF3">
    <property type="entry name" value="SMALL RIBOSOMAL SUBUNIT PROTEIN MS38"/>
    <property type="match status" value="1"/>
</dbReference>
<dbReference type="GO" id="GO:0005739">
    <property type="term" value="C:mitochondrion"/>
    <property type="evidence" value="ECO:0007669"/>
    <property type="project" value="UniProtKB-SubCell"/>
</dbReference>
<evidence type="ECO:0000256" key="4">
    <source>
        <dbReference type="ARBA" id="ARBA00035682"/>
    </source>
</evidence>
<feature type="region of interest" description="Disordered" evidence="5">
    <location>
        <begin position="34"/>
        <end position="103"/>
    </location>
</feature>
<dbReference type="AlphaFoldDB" id="A0A6G1GLA7"/>
<protein>
    <recommendedName>
        <fullName evidence="4">Small ribosomal subunit protein mS38</fullName>
    </recommendedName>
</protein>
<dbReference type="PANTHER" id="PTHR32035">
    <property type="entry name" value="AURORA KINASE A-INTERACTING PROTEIN"/>
    <property type="match status" value="1"/>
</dbReference>
<dbReference type="InterPro" id="IPR013177">
    <property type="entry name" value="Ribosomal_mS38_C"/>
</dbReference>
<comment type="similarity">
    <text evidence="3">Belongs to the mitochondrion-specific ribosomal protein mS38 family.</text>
</comment>
<feature type="compositionally biased region" description="Low complexity" evidence="5">
    <location>
        <begin position="65"/>
        <end position="74"/>
    </location>
</feature>
<dbReference type="Proteomes" id="UP000800041">
    <property type="component" value="Unassembled WGS sequence"/>
</dbReference>
<dbReference type="EMBL" id="ML977196">
    <property type="protein sequence ID" value="KAF1981622.1"/>
    <property type="molecule type" value="Genomic_DNA"/>
</dbReference>
<name>A0A6G1GLA7_9PEZI</name>
<proteinExistence type="inferred from homology"/>
<accession>A0A6G1GLA7</accession>
<organism evidence="7 8">
    <name type="scientific">Aulographum hederae CBS 113979</name>
    <dbReference type="NCBI Taxonomy" id="1176131"/>
    <lineage>
        <taxon>Eukaryota</taxon>
        <taxon>Fungi</taxon>
        <taxon>Dikarya</taxon>
        <taxon>Ascomycota</taxon>
        <taxon>Pezizomycotina</taxon>
        <taxon>Dothideomycetes</taxon>
        <taxon>Pleosporomycetidae</taxon>
        <taxon>Aulographales</taxon>
        <taxon>Aulographaceae</taxon>
    </lineage>
</organism>
<dbReference type="Pfam" id="PF08213">
    <property type="entry name" value="COX24_C"/>
    <property type="match status" value="1"/>
</dbReference>
<evidence type="ECO:0000256" key="1">
    <source>
        <dbReference type="ARBA" id="ARBA00004173"/>
    </source>
</evidence>
<dbReference type="SMART" id="SM01155">
    <property type="entry name" value="DUF1713"/>
    <property type="match status" value="1"/>
</dbReference>
<keyword evidence="8" id="KW-1185">Reference proteome</keyword>
<evidence type="ECO:0000313" key="7">
    <source>
        <dbReference type="EMBL" id="KAF1981622.1"/>
    </source>
</evidence>
<feature type="domain" description="Ribosomal protein mS38 C-terminal" evidence="6">
    <location>
        <begin position="334"/>
        <end position="367"/>
    </location>
</feature>
<evidence type="ECO:0000313" key="8">
    <source>
        <dbReference type="Proteomes" id="UP000800041"/>
    </source>
</evidence>
<reference evidence="7" key="1">
    <citation type="journal article" date="2020" name="Stud. Mycol.">
        <title>101 Dothideomycetes genomes: a test case for predicting lifestyles and emergence of pathogens.</title>
        <authorList>
            <person name="Haridas S."/>
            <person name="Albert R."/>
            <person name="Binder M."/>
            <person name="Bloem J."/>
            <person name="Labutti K."/>
            <person name="Salamov A."/>
            <person name="Andreopoulos B."/>
            <person name="Baker S."/>
            <person name="Barry K."/>
            <person name="Bills G."/>
            <person name="Bluhm B."/>
            <person name="Cannon C."/>
            <person name="Castanera R."/>
            <person name="Culley D."/>
            <person name="Daum C."/>
            <person name="Ezra D."/>
            <person name="Gonzalez J."/>
            <person name="Henrissat B."/>
            <person name="Kuo A."/>
            <person name="Liang C."/>
            <person name="Lipzen A."/>
            <person name="Lutzoni F."/>
            <person name="Magnuson J."/>
            <person name="Mondo S."/>
            <person name="Nolan M."/>
            <person name="Ohm R."/>
            <person name="Pangilinan J."/>
            <person name="Park H.-J."/>
            <person name="Ramirez L."/>
            <person name="Alfaro M."/>
            <person name="Sun H."/>
            <person name="Tritt A."/>
            <person name="Yoshinaga Y."/>
            <person name="Zwiers L.-H."/>
            <person name="Turgeon B."/>
            <person name="Goodwin S."/>
            <person name="Spatafora J."/>
            <person name="Crous P."/>
            <person name="Grigoriev I."/>
        </authorList>
    </citation>
    <scope>NUCLEOTIDE SEQUENCE</scope>
    <source>
        <strain evidence="7">CBS 113979</strain>
    </source>
</reference>
<evidence type="ECO:0000256" key="2">
    <source>
        <dbReference type="ARBA" id="ARBA00023128"/>
    </source>
</evidence>
<comment type="subcellular location">
    <subcellularLocation>
        <location evidence="1">Mitochondrion</location>
    </subcellularLocation>
</comment>
<evidence type="ECO:0000256" key="5">
    <source>
        <dbReference type="SAM" id="MobiDB-lite"/>
    </source>
</evidence>
<gene>
    <name evidence="7" type="ORF">K402DRAFT_408302</name>
</gene>
<dbReference type="OrthoDB" id="5364404at2759"/>